<dbReference type="Gene3D" id="1.10.1410.40">
    <property type="match status" value="1"/>
</dbReference>
<proteinExistence type="inferred from homology"/>
<comment type="caution">
    <text evidence="5">The sequence shown here is derived from an EMBL/GenBank/DDBJ whole genome shotgun (WGS) entry which is preliminary data.</text>
</comment>
<sequence>MEQCRGCGLFFKRLSSHINHCKGQQDHNKPSISTDMNSKEESETGEICLKCQRSFKRLASHLPFCKGINSADTSLIHAEFRQKEECRAETYPKNLTSHSSHCKEESKEEVFSKRDDGLKQDGAFLGKVSKLHTESSGKGASYAETCQGCGLTFKRLGSHLPYCKGTFSSNVPLFQAEGQQAGGSRLETCPKCYKSFKNLASHSSHCKGVSKEETFSKSDDGLQRYGTFISKVSKSHTEFGGKGVSYEETCQGCGLTFKRLASHLPYCKGTYSSAAPLFQAEGQQAGGSRLETCPKCYKSFKNLASHSSHCKGVSKEETFSKSDDGLQRDGTFIGKVSKLRTESSGKGASHAETCQGCGLTFKRLASHLPYCKGTVSEHVSQTHAELQQEVRSREEMCPKCYIFFKNLGTHFSHCKGVSKDKSFSKSDDGLQRNGKLKEENHPNRSLNYKSPISQLREMRDTEIARGSESDFINDLRISFLEELNVCGTPFQWSIFSAGSYYDRTKTANIAGDYDFILFPDIKCKADFCTEAATLGYCKVTVCKDEPLFAEMKKLNLIKEHDYLSPGQIKEYAFEKFRRIIEDPSFRQSRRIHRLFRSPSSPAFTISYDAGSGIHFTVDLVPGVYFEGWPECDGIKNWHPKWNTKQDIASLKQEYFCVAREHPRVDEVPGGQMLWRESFSHTEKLLWKHADGARDPPTCRKPVLKALKLLLSECISENTHIKHLSTFHLRTFMLHEFDNFPRDKDWDKRDMNRCLYETKKNLRNVLEDKVLMNYFVLGNNVLQDVPETETAVFMAYLNQSLSPKKAQKK</sequence>
<evidence type="ECO:0000259" key="4">
    <source>
        <dbReference type="Pfam" id="PF20266"/>
    </source>
</evidence>
<gene>
    <name evidence="5" type="ORF">ACJMK2_011293</name>
</gene>
<evidence type="ECO:0000256" key="2">
    <source>
        <dbReference type="SAM" id="MobiDB-lite"/>
    </source>
</evidence>
<feature type="domain" description="Mab-21-like nucleotidyltransferase" evidence="3">
    <location>
        <begin position="553"/>
        <end position="685"/>
    </location>
</feature>
<organism evidence="5 6">
    <name type="scientific">Sinanodonta woodiana</name>
    <name type="common">Chinese pond mussel</name>
    <name type="synonym">Anodonta woodiana</name>
    <dbReference type="NCBI Taxonomy" id="1069815"/>
    <lineage>
        <taxon>Eukaryota</taxon>
        <taxon>Metazoa</taxon>
        <taxon>Spiralia</taxon>
        <taxon>Lophotrochozoa</taxon>
        <taxon>Mollusca</taxon>
        <taxon>Bivalvia</taxon>
        <taxon>Autobranchia</taxon>
        <taxon>Heteroconchia</taxon>
        <taxon>Palaeoheterodonta</taxon>
        <taxon>Unionida</taxon>
        <taxon>Unionoidea</taxon>
        <taxon>Unionidae</taxon>
        <taxon>Unioninae</taxon>
        <taxon>Sinanodonta</taxon>
    </lineage>
</organism>
<dbReference type="SMART" id="SM01265">
    <property type="entry name" value="Mab-21"/>
    <property type="match status" value="1"/>
</dbReference>
<feature type="region of interest" description="Disordered" evidence="2">
    <location>
        <begin position="416"/>
        <end position="447"/>
    </location>
</feature>
<evidence type="ECO:0000256" key="1">
    <source>
        <dbReference type="ARBA" id="ARBA00008307"/>
    </source>
</evidence>
<comment type="similarity">
    <text evidence="1">Belongs to the mab-21 family.</text>
</comment>
<protein>
    <submittedName>
        <fullName evidence="5">Uncharacterized protein</fullName>
    </submittedName>
</protein>
<dbReference type="InterPro" id="IPR046903">
    <property type="entry name" value="Mab-21-like_nuc_Trfase"/>
</dbReference>
<feature type="compositionally biased region" description="Basic and acidic residues" evidence="2">
    <location>
        <begin position="417"/>
        <end position="442"/>
    </location>
</feature>
<name>A0ABD3V4Q3_SINWO</name>
<keyword evidence="6" id="KW-1185">Reference proteome</keyword>
<dbReference type="Pfam" id="PF03281">
    <property type="entry name" value="Mab-21"/>
    <property type="match status" value="1"/>
</dbReference>
<dbReference type="PANTHER" id="PTHR10656">
    <property type="entry name" value="CELL FATE DETERMINING PROTEIN MAB21-RELATED"/>
    <property type="match status" value="1"/>
</dbReference>
<dbReference type="Pfam" id="PF20266">
    <property type="entry name" value="Mab-21_C"/>
    <property type="match status" value="1"/>
</dbReference>
<feature type="domain" description="Mab-21-like HhH/H2TH-like" evidence="4">
    <location>
        <begin position="698"/>
        <end position="790"/>
    </location>
</feature>
<reference evidence="5 6" key="1">
    <citation type="submission" date="2024-11" db="EMBL/GenBank/DDBJ databases">
        <title>Chromosome-level genome assembly of the freshwater bivalve Anodonta woodiana.</title>
        <authorList>
            <person name="Chen X."/>
        </authorList>
    </citation>
    <scope>NUCLEOTIDE SEQUENCE [LARGE SCALE GENOMIC DNA]</scope>
    <source>
        <strain evidence="5">MN2024</strain>
        <tissue evidence="5">Gills</tissue>
    </source>
</reference>
<dbReference type="Proteomes" id="UP001634394">
    <property type="component" value="Unassembled WGS sequence"/>
</dbReference>
<dbReference type="InterPro" id="IPR024810">
    <property type="entry name" value="MAB21L/cGLR"/>
</dbReference>
<evidence type="ECO:0000313" key="5">
    <source>
        <dbReference type="EMBL" id="KAL3856557.1"/>
    </source>
</evidence>
<accession>A0ABD3V4Q3</accession>
<dbReference type="AlphaFoldDB" id="A0ABD3V4Q3"/>
<dbReference type="Gene3D" id="3.30.460.90">
    <property type="match status" value="1"/>
</dbReference>
<evidence type="ECO:0000313" key="6">
    <source>
        <dbReference type="Proteomes" id="UP001634394"/>
    </source>
</evidence>
<dbReference type="InterPro" id="IPR046906">
    <property type="entry name" value="Mab-21_HhH/H2TH-like"/>
</dbReference>
<dbReference type="PANTHER" id="PTHR10656:SF78">
    <property type="entry name" value="CYCLIC GMP-AMP SYNTHASE-LIKE"/>
    <property type="match status" value="1"/>
</dbReference>
<dbReference type="EMBL" id="JBJQND010000013">
    <property type="protein sequence ID" value="KAL3856557.1"/>
    <property type="molecule type" value="Genomic_DNA"/>
</dbReference>
<evidence type="ECO:0000259" key="3">
    <source>
        <dbReference type="Pfam" id="PF03281"/>
    </source>
</evidence>